<organism evidence="1 2">
    <name type="scientific">Nocardia amikacinitolerans</name>
    <dbReference type="NCBI Taxonomy" id="756689"/>
    <lineage>
        <taxon>Bacteria</taxon>
        <taxon>Bacillati</taxon>
        <taxon>Actinomycetota</taxon>
        <taxon>Actinomycetes</taxon>
        <taxon>Mycobacteriales</taxon>
        <taxon>Nocardiaceae</taxon>
        <taxon>Nocardia</taxon>
    </lineage>
</organism>
<gene>
    <name evidence="1" type="ORF">SAMN04244553_0229</name>
</gene>
<dbReference type="Proteomes" id="UP000219565">
    <property type="component" value="Unassembled WGS sequence"/>
</dbReference>
<dbReference type="AlphaFoldDB" id="A0A285KSG3"/>
<accession>A0A285KSG3</accession>
<keyword evidence="2" id="KW-1185">Reference proteome</keyword>
<dbReference type="EMBL" id="OBEG01000001">
    <property type="protein sequence ID" value="SNY74336.1"/>
    <property type="molecule type" value="Genomic_DNA"/>
</dbReference>
<reference evidence="2" key="1">
    <citation type="submission" date="2017-09" db="EMBL/GenBank/DDBJ databases">
        <authorList>
            <person name="Varghese N."/>
            <person name="Submissions S."/>
        </authorList>
    </citation>
    <scope>NUCLEOTIDE SEQUENCE [LARGE SCALE GENOMIC DNA]</scope>
    <source>
        <strain evidence="2">DSM 45537</strain>
    </source>
</reference>
<name>A0A285KSG3_9NOCA</name>
<sequence length="253" mass="27305">MTPSSRETVCGRRRAQPYAARCAGGLVQLPLPLPPLDPPRPPRSVVVVWGLVAVFGCDGVDWVVGAVVRGAVVVTVVGGLGAFGWVDPHPVARSDAATAAGSAYATRRDMRRPLAPRFPDDLPRTDFPPLLQIERTELNSRQFESEAWVNIAGRVCWPMRTGCIAAQHIRPGVHIEIYRLGRVGVPRRRCGRTIGRSALFAATARPQVDESAAACRGYKSLATMFSIFRSARAVMVTNGLTLVLPGISEPSMT</sequence>
<evidence type="ECO:0000313" key="1">
    <source>
        <dbReference type="EMBL" id="SNY74336.1"/>
    </source>
</evidence>
<evidence type="ECO:0000313" key="2">
    <source>
        <dbReference type="Proteomes" id="UP000219565"/>
    </source>
</evidence>
<proteinExistence type="predicted"/>
<protein>
    <submittedName>
        <fullName evidence="1">Uncharacterized protein</fullName>
    </submittedName>
</protein>